<dbReference type="Pfam" id="PF00078">
    <property type="entry name" value="RVT_1"/>
    <property type="match status" value="1"/>
</dbReference>
<dbReference type="GO" id="GO:0003676">
    <property type="term" value="F:nucleic acid binding"/>
    <property type="evidence" value="ECO:0007669"/>
    <property type="project" value="InterPro"/>
</dbReference>
<sequence>MPFVLTGAPATFQRLMELALAGLKWETCFVYLDDVIVFSRTFEEHLERLAQVFLRFRQAGMKISPEKSQFLRKEVTFLGHSLSAARIRPDPRLSESMRSYPTPTCVHELQSFVGLASYYRRFIRRFAEIAAPLHRLTQKGTEFNLFYVSLTFLNRSSWIRTLVVLPSVQYSRKWTKRDANIPSRSRAARCPELSKSIVSLDDEFTLRTDHGSLRWLQSFRDPDGQWARWQEKLQRFRFKIVHRPGKQHSNAEGLSRMTCKQCGRKDEQLVVDEPLAFDPVNATALTAVDDIRLKQKHDPDISELLTAKLANDPALLLNQRTKIVSILAANWDRLCVNDGILWRKWYNADGSSHLQLVVPKGMISQVLEKSHSASTAGHLGEEKTLARVCRQFYWPGYRTDVKHYIKTCWECNTRDDPIPNGRALLQPQTAHYTWQKLAEDIAGPLPTTPRGNRYILIVPDASKFVEAIPMPNQEAELVREVFCRASAVRSDVWAPVPHARRHDKQAARHQTVPEAICRLPKQGPRRLGRSSQEPHVPSGVPAKTSIMTLERSPNASKRPWIGPYVILEKLSAVTYRIQQLRRKDVIHVVHEDRLKHCRSDLRLPPRHNTTRPPRMSAPPAMQQKSWIRTYCDPDANAPRPPELVFLDPMNPLPRQLSSPSASPPAVERSRRHTRKPAWFHDYVTDI</sequence>
<dbReference type="PROSITE" id="PS50878">
    <property type="entry name" value="RT_POL"/>
    <property type="match status" value="1"/>
</dbReference>
<dbReference type="EC" id="2.7.7.49" evidence="1"/>
<dbReference type="CDD" id="cd01647">
    <property type="entry name" value="RT_LTR"/>
    <property type="match status" value="1"/>
</dbReference>
<evidence type="ECO:0000256" key="2">
    <source>
        <dbReference type="SAM" id="MobiDB-lite"/>
    </source>
</evidence>
<evidence type="ECO:0000256" key="1">
    <source>
        <dbReference type="ARBA" id="ARBA00012493"/>
    </source>
</evidence>
<protein>
    <recommendedName>
        <fullName evidence="1">RNA-directed DNA polymerase</fullName>
        <ecNumber evidence="1">2.7.7.49</ecNumber>
    </recommendedName>
</protein>
<feature type="region of interest" description="Disordered" evidence="2">
    <location>
        <begin position="522"/>
        <end position="541"/>
    </location>
</feature>
<dbReference type="WBParaSite" id="TMUE_2000008296.1">
    <property type="protein sequence ID" value="TMUE_2000008296.1"/>
    <property type="gene ID" value="WBGene00300201"/>
</dbReference>
<dbReference type="Gene3D" id="3.30.70.270">
    <property type="match status" value="2"/>
</dbReference>
<feature type="domain" description="Reverse transcriptase" evidence="3">
    <location>
        <begin position="1"/>
        <end position="82"/>
    </location>
</feature>
<dbReference type="InterPro" id="IPR000477">
    <property type="entry name" value="RT_dom"/>
</dbReference>
<dbReference type="Proteomes" id="UP000046395">
    <property type="component" value="Unassembled WGS sequence"/>
</dbReference>
<evidence type="ECO:0000313" key="5">
    <source>
        <dbReference type="WBParaSite" id="TMUE_2000008296.1"/>
    </source>
</evidence>
<accession>A0A5S6QLS9</accession>
<dbReference type="Gene3D" id="1.10.340.70">
    <property type="match status" value="1"/>
</dbReference>
<dbReference type="PANTHER" id="PTHR37984">
    <property type="entry name" value="PROTEIN CBG26694"/>
    <property type="match status" value="1"/>
</dbReference>
<keyword evidence="4" id="KW-1185">Reference proteome</keyword>
<dbReference type="PANTHER" id="PTHR37984:SF5">
    <property type="entry name" value="PROTEIN NYNRIN-LIKE"/>
    <property type="match status" value="1"/>
</dbReference>
<dbReference type="InterPro" id="IPR043502">
    <property type="entry name" value="DNA/RNA_pol_sf"/>
</dbReference>
<dbReference type="FunFam" id="3.30.70.270:FF:000003">
    <property type="entry name" value="Transposon Ty3-G Gag-Pol polyprotein"/>
    <property type="match status" value="1"/>
</dbReference>
<dbReference type="Pfam" id="PF22938">
    <property type="entry name" value="Integrase_p58_C"/>
    <property type="match status" value="1"/>
</dbReference>
<dbReference type="SUPFAM" id="SSF56672">
    <property type="entry name" value="DNA/RNA polymerases"/>
    <property type="match status" value="1"/>
</dbReference>
<dbReference type="InterPro" id="IPR036397">
    <property type="entry name" value="RNaseH_sf"/>
</dbReference>
<dbReference type="FunFam" id="1.10.340.70:FF:000001">
    <property type="entry name" value="Retrovirus-related Pol polyprotein from transposon gypsy-like Protein"/>
    <property type="match status" value="1"/>
</dbReference>
<dbReference type="STRING" id="70415.A0A5S6QLS9"/>
<feature type="region of interest" description="Disordered" evidence="2">
    <location>
        <begin position="651"/>
        <end position="672"/>
    </location>
</feature>
<dbReference type="Gene3D" id="3.30.420.10">
    <property type="entry name" value="Ribonuclease H-like superfamily/Ribonuclease H"/>
    <property type="match status" value="1"/>
</dbReference>
<dbReference type="AlphaFoldDB" id="A0A5S6QLS9"/>
<dbReference type="InterPro" id="IPR043128">
    <property type="entry name" value="Rev_trsase/Diguanyl_cyclase"/>
</dbReference>
<feature type="region of interest" description="Disordered" evidence="2">
    <location>
        <begin position="601"/>
        <end position="623"/>
    </location>
</feature>
<evidence type="ECO:0000313" key="4">
    <source>
        <dbReference type="Proteomes" id="UP000046395"/>
    </source>
</evidence>
<evidence type="ECO:0000259" key="3">
    <source>
        <dbReference type="PROSITE" id="PS50878"/>
    </source>
</evidence>
<organism evidence="4 5">
    <name type="scientific">Trichuris muris</name>
    <name type="common">Mouse whipworm</name>
    <dbReference type="NCBI Taxonomy" id="70415"/>
    <lineage>
        <taxon>Eukaryota</taxon>
        <taxon>Metazoa</taxon>
        <taxon>Ecdysozoa</taxon>
        <taxon>Nematoda</taxon>
        <taxon>Enoplea</taxon>
        <taxon>Dorylaimia</taxon>
        <taxon>Trichinellida</taxon>
        <taxon>Trichuridae</taxon>
        <taxon>Trichuris</taxon>
    </lineage>
</organism>
<dbReference type="InterPro" id="IPR041588">
    <property type="entry name" value="Integrase_H2C2"/>
</dbReference>
<name>A0A5S6QLS9_TRIMR</name>
<dbReference type="GO" id="GO:0003964">
    <property type="term" value="F:RNA-directed DNA polymerase activity"/>
    <property type="evidence" value="ECO:0007669"/>
    <property type="project" value="UniProtKB-EC"/>
</dbReference>
<proteinExistence type="predicted"/>
<dbReference type="InterPro" id="IPR054465">
    <property type="entry name" value="Integrase_p58-like_C"/>
</dbReference>
<reference evidence="5" key="1">
    <citation type="submission" date="2019-12" db="UniProtKB">
        <authorList>
            <consortium name="WormBaseParasite"/>
        </authorList>
    </citation>
    <scope>IDENTIFICATION</scope>
</reference>
<dbReference type="Pfam" id="PF17921">
    <property type="entry name" value="Integrase_H2C2"/>
    <property type="match status" value="1"/>
</dbReference>
<dbReference type="InterPro" id="IPR050951">
    <property type="entry name" value="Retrovirus_Pol_polyprotein"/>
</dbReference>